<sequence>MPREIAPGRSCLECRRRKIKCDRSHPCAYCVKVRINCKYPIRPTLHDEHSLTRVASLETKLLAVEKRLAEIGDPLQSTSPAATELSRSRGQKPQDAEAPDGMKNPVIETSHFPTTDFPSLLSKPRASVDVDSLRPSVAMIAALWQNYLETLDPLLKIFHTPTVQKLVISAVHGREKLELASECLLFAIYYGSVASMSPADCRLQFEEERHVLLKRYRTAVEHLLPRLKLLESVDMTVLQAFAIYLITGRCDEDGPDVYALVGLAVGMALKMGLNRDGAALGLPPFEVEMRRRLWWQLFILDIRVAEDRRSEPCILESSFNTRLPSNIPDTNLHPKMTQPPVSAPGRTEMLFSLVRFEGSYFARQMVFSDSFGEQNAYITLTTSQKAHTIDIFQERIEQQYLSYLDDNIPFDKITAESARLVLAKIKLMIIESKHAHNGPSDEQVTRRRGWIKILEDAERLREYVDGKKWLWLFQTYIEWDALAQLLLSLRAEPFGVEADRAWNMAFRIYDYWKHAEGTRRDQRWKQIEELRLETIRE</sequence>
<dbReference type="PROSITE" id="PS00463">
    <property type="entry name" value="ZN2_CY6_FUNGAL_1"/>
    <property type="match status" value="1"/>
</dbReference>
<keyword evidence="2" id="KW-0479">Metal-binding</keyword>
<dbReference type="Pfam" id="PF00172">
    <property type="entry name" value="Zn_clus"/>
    <property type="match status" value="1"/>
</dbReference>
<name>A0ABR4HIG6_9EURO</name>
<keyword evidence="5" id="KW-0804">Transcription</keyword>
<evidence type="ECO:0000259" key="8">
    <source>
        <dbReference type="PROSITE" id="PS50048"/>
    </source>
</evidence>
<dbReference type="Gene3D" id="4.10.240.10">
    <property type="entry name" value="Zn(2)-C6 fungal-type DNA-binding domain"/>
    <property type="match status" value="1"/>
</dbReference>
<reference evidence="9 10" key="1">
    <citation type="submission" date="2024-07" db="EMBL/GenBank/DDBJ databases">
        <title>Section-level genome sequencing and comparative genomics of Aspergillus sections Usti and Cavernicolus.</title>
        <authorList>
            <consortium name="Lawrence Berkeley National Laboratory"/>
            <person name="Nybo J.L."/>
            <person name="Vesth T.C."/>
            <person name="Theobald S."/>
            <person name="Frisvad J.C."/>
            <person name="Larsen T.O."/>
            <person name="Kjaerboelling I."/>
            <person name="Rothschild-Mancinelli K."/>
            <person name="Lyhne E.K."/>
            <person name="Kogle M.E."/>
            <person name="Barry K."/>
            <person name="Clum A."/>
            <person name="Na H."/>
            <person name="Ledsgaard L."/>
            <person name="Lin J."/>
            <person name="Lipzen A."/>
            <person name="Kuo A."/>
            <person name="Riley R."/>
            <person name="Mondo S."/>
            <person name="LaButti K."/>
            <person name="Haridas S."/>
            <person name="Pangalinan J."/>
            <person name="Salamov A.A."/>
            <person name="Simmons B.A."/>
            <person name="Magnuson J.K."/>
            <person name="Chen J."/>
            <person name="Drula E."/>
            <person name="Henrissat B."/>
            <person name="Wiebenga A."/>
            <person name="Lubbers R.J."/>
            <person name="Gomes A.C."/>
            <person name="Makela M.R."/>
            <person name="Stajich J."/>
            <person name="Grigoriev I.V."/>
            <person name="Mortensen U.H."/>
            <person name="De vries R.P."/>
            <person name="Baker S.E."/>
            <person name="Andersen M.R."/>
        </authorList>
    </citation>
    <scope>NUCLEOTIDE SEQUENCE [LARGE SCALE GENOMIC DNA]</scope>
    <source>
        <strain evidence="9 10">CBS 600.67</strain>
    </source>
</reference>
<evidence type="ECO:0000256" key="3">
    <source>
        <dbReference type="ARBA" id="ARBA00023015"/>
    </source>
</evidence>
<evidence type="ECO:0000313" key="10">
    <source>
        <dbReference type="Proteomes" id="UP001610335"/>
    </source>
</evidence>
<evidence type="ECO:0000256" key="4">
    <source>
        <dbReference type="ARBA" id="ARBA00023125"/>
    </source>
</evidence>
<evidence type="ECO:0000256" key="2">
    <source>
        <dbReference type="ARBA" id="ARBA00022723"/>
    </source>
</evidence>
<dbReference type="PROSITE" id="PS50048">
    <property type="entry name" value="ZN2_CY6_FUNGAL_2"/>
    <property type="match status" value="1"/>
</dbReference>
<dbReference type="InterPro" id="IPR001138">
    <property type="entry name" value="Zn2Cys6_DnaBD"/>
</dbReference>
<feature type="region of interest" description="Disordered" evidence="7">
    <location>
        <begin position="73"/>
        <end position="108"/>
    </location>
</feature>
<proteinExistence type="predicted"/>
<accession>A0ABR4HIG6</accession>
<dbReference type="PANTHER" id="PTHR31001">
    <property type="entry name" value="UNCHARACTERIZED TRANSCRIPTIONAL REGULATORY PROTEIN"/>
    <property type="match status" value="1"/>
</dbReference>
<dbReference type="SUPFAM" id="SSF57701">
    <property type="entry name" value="Zn2/Cys6 DNA-binding domain"/>
    <property type="match status" value="1"/>
</dbReference>
<dbReference type="PANTHER" id="PTHR31001:SF91">
    <property type="entry name" value="ZN(II)2CYS6 TRANSCRIPTION FACTOR (EUROFUNG)"/>
    <property type="match status" value="1"/>
</dbReference>
<gene>
    <name evidence="9" type="ORF">BDW59DRAFT_177715</name>
</gene>
<evidence type="ECO:0000256" key="6">
    <source>
        <dbReference type="ARBA" id="ARBA00023242"/>
    </source>
</evidence>
<evidence type="ECO:0000256" key="1">
    <source>
        <dbReference type="ARBA" id="ARBA00004123"/>
    </source>
</evidence>
<evidence type="ECO:0000313" key="9">
    <source>
        <dbReference type="EMBL" id="KAL2815284.1"/>
    </source>
</evidence>
<evidence type="ECO:0000256" key="7">
    <source>
        <dbReference type="SAM" id="MobiDB-lite"/>
    </source>
</evidence>
<dbReference type="CDD" id="cd12148">
    <property type="entry name" value="fungal_TF_MHR"/>
    <property type="match status" value="1"/>
</dbReference>
<dbReference type="CDD" id="cd00067">
    <property type="entry name" value="GAL4"/>
    <property type="match status" value="1"/>
</dbReference>
<keyword evidence="4" id="KW-0238">DNA-binding</keyword>
<dbReference type="SMART" id="SM00066">
    <property type="entry name" value="GAL4"/>
    <property type="match status" value="1"/>
</dbReference>
<comment type="caution">
    <text evidence="9">The sequence shown here is derived from an EMBL/GenBank/DDBJ whole genome shotgun (WGS) entry which is preliminary data.</text>
</comment>
<keyword evidence="6" id="KW-0539">Nucleus</keyword>
<keyword evidence="3" id="KW-0805">Transcription regulation</keyword>
<feature type="domain" description="Zn(2)-C6 fungal-type" evidence="8">
    <location>
        <begin position="10"/>
        <end position="39"/>
    </location>
</feature>
<comment type="subcellular location">
    <subcellularLocation>
        <location evidence="1">Nucleus</location>
    </subcellularLocation>
</comment>
<dbReference type="Pfam" id="PF04082">
    <property type="entry name" value="Fungal_trans"/>
    <property type="match status" value="1"/>
</dbReference>
<dbReference type="Proteomes" id="UP001610335">
    <property type="component" value="Unassembled WGS sequence"/>
</dbReference>
<organism evidence="9 10">
    <name type="scientific">Aspergillus cavernicola</name>
    <dbReference type="NCBI Taxonomy" id="176166"/>
    <lineage>
        <taxon>Eukaryota</taxon>
        <taxon>Fungi</taxon>
        <taxon>Dikarya</taxon>
        <taxon>Ascomycota</taxon>
        <taxon>Pezizomycotina</taxon>
        <taxon>Eurotiomycetes</taxon>
        <taxon>Eurotiomycetidae</taxon>
        <taxon>Eurotiales</taxon>
        <taxon>Aspergillaceae</taxon>
        <taxon>Aspergillus</taxon>
        <taxon>Aspergillus subgen. Nidulantes</taxon>
    </lineage>
</organism>
<evidence type="ECO:0000256" key="5">
    <source>
        <dbReference type="ARBA" id="ARBA00023163"/>
    </source>
</evidence>
<dbReference type="EMBL" id="JBFXLS010000114">
    <property type="protein sequence ID" value="KAL2815284.1"/>
    <property type="molecule type" value="Genomic_DNA"/>
</dbReference>
<dbReference type="InterPro" id="IPR036864">
    <property type="entry name" value="Zn2-C6_fun-type_DNA-bd_sf"/>
</dbReference>
<protein>
    <submittedName>
        <fullName evidence="9">Fungal-specific transcription factor domain-containing protein</fullName>
    </submittedName>
</protein>
<dbReference type="SMART" id="SM00906">
    <property type="entry name" value="Fungal_trans"/>
    <property type="match status" value="1"/>
</dbReference>
<dbReference type="InterPro" id="IPR050613">
    <property type="entry name" value="Sec_Metabolite_Reg"/>
</dbReference>
<keyword evidence="10" id="KW-1185">Reference proteome</keyword>
<dbReference type="InterPro" id="IPR007219">
    <property type="entry name" value="XnlR_reg_dom"/>
</dbReference>